<accession>A0ABV0TXU8</accession>
<keyword evidence="3" id="KW-1185">Reference proteome</keyword>
<evidence type="ECO:0000313" key="2">
    <source>
        <dbReference type="EMBL" id="MEQ2237549.1"/>
    </source>
</evidence>
<dbReference type="Proteomes" id="UP001482620">
    <property type="component" value="Unassembled WGS sequence"/>
</dbReference>
<name>A0ABV0TXU8_9TELE</name>
<proteinExistence type="predicted"/>
<feature type="region of interest" description="Disordered" evidence="1">
    <location>
        <begin position="9"/>
        <end position="40"/>
    </location>
</feature>
<organism evidence="2 3">
    <name type="scientific">Ilyodon furcidens</name>
    <name type="common">goldbreast splitfin</name>
    <dbReference type="NCBI Taxonomy" id="33524"/>
    <lineage>
        <taxon>Eukaryota</taxon>
        <taxon>Metazoa</taxon>
        <taxon>Chordata</taxon>
        <taxon>Craniata</taxon>
        <taxon>Vertebrata</taxon>
        <taxon>Euteleostomi</taxon>
        <taxon>Actinopterygii</taxon>
        <taxon>Neopterygii</taxon>
        <taxon>Teleostei</taxon>
        <taxon>Neoteleostei</taxon>
        <taxon>Acanthomorphata</taxon>
        <taxon>Ovalentaria</taxon>
        <taxon>Atherinomorphae</taxon>
        <taxon>Cyprinodontiformes</taxon>
        <taxon>Goodeidae</taxon>
        <taxon>Ilyodon</taxon>
    </lineage>
</organism>
<dbReference type="EMBL" id="JAHRIQ010049181">
    <property type="protein sequence ID" value="MEQ2237549.1"/>
    <property type="molecule type" value="Genomic_DNA"/>
</dbReference>
<evidence type="ECO:0000256" key="1">
    <source>
        <dbReference type="SAM" id="MobiDB-lite"/>
    </source>
</evidence>
<gene>
    <name evidence="2" type="ORF">ILYODFUR_024178</name>
</gene>
<comment type="caution">
    <text evidence="2">The sequence shown here is derived from an EMBL/GenBank/DDBJ whole genome shotgun (WGS) entry which is preliminary data.</text>
</comment>
<sequence length="130" mass="14797">MHFGAKCVNHLQNQRPSEDPAEVGKSVHVHSKTSSVPAWAERPLREEEDITVLESSILVTQLNMRSSTDIAVLTSPGIIKPAEKINFRCHFQRISRDDASEVYIWRDKSFITGVFPLSSRLRVYDSLFEI</sequence>
<protein>
    <submittedName>
        <fullName evidence="2">Uncharacterized protein</fullName>
    </submittedName>
</protein>
<evidence type="ECO:0000313" key="3">
    <source>
        <dbReference type="Proteomes" id="UP001482620"/>
    </source>
</evidence>
<reference evidence="2 3" key="1">
    <citation type="submission" date="2021-06" db="EMBL/GenBank/DDBJ databases">
        <authorList>
            <person name="Palmer J.M."/>
        </authorList>
    </citation>
    <scope>NUCLEOTIDE SEQUENCE [LARGE SCALE GENOMIC DNA]</scope>
    <source>
        <strain evidence="3">if_2019</strain>
        <tissue evidence="2">Muscle</tissue>
    </source>
</reference>